<accession>A0ABQ2Q495</accession>
<keyword evidence="1" id="KW-0732">Signal</keyword>
<reference evidence="4" key="1">
    <citation type="journal article" date="2019" name="Int. J. Syst. Evol. Microbiol.">
        <title>The Global Catalogue of Microorganisms (GCM) 10K type strain sequencing project: providing services to taxonomists for standard genome sequencing and annotation.</title>
        <authorList>
            <consortium name="The Broad Institute Genomics Platform"/>
            <consortium name="The Broad Institute Genome Sequencing Center for Infectious Disease"/>
            <person name="Wu L."/>
            <person name="Ma J."/>
        </authorList>
    </citation>
    <scope>NUCLEOTIDE SEQUENCE [LARGE SCALE GENOMIC DNA]</scope>
    <source>
        <strain evidence="4">JCM 32304</strain>
    </source>
</reference>
<comment type="caution">
    <text evidence="3">The sequence shown here is derived from an EMBL/GenBank/DDBJ whole genome shotgun (WGS) entry which is preliminary data.</text>
</comment>
<dbReference type="Pfam" id="PF03724">
    <property type="entry name" value="META"/>
    <property type="match status" value="1"/>
</dbReference>
<dbReference type="EMBL" id="BMQV01000007">
    <property type="protein sequence ID" value="GGP45859.1"/>
    <property type="molecule type" value="Genomic_DNA"/>
</dbReference>
<dbReference type="Proteomes" id="UP000654367">
    <property type="component" value="Unassembled WGS sequence"/>
</dbReference>
<feature type="chain" id="PRO_5046854985" evidence="1">
    <location>
        <begin position="26"/>
        <end position="138"/>
    </location>
</feature>
<name>A0ABQ2Q495_9GAMM</name>
<dbReference type="InterPro" id="IPR038670">
    <property type="entry name" value="HslJ-like_sf"/>
</dbReference>
<sequence>MIKPTLCAIGLLFGLSACQTQPQMATPQQLLGTWNVEVVVNTPAIDYSPANIAFSRDGQLSGHNSCNQFFGHYIQQGHQLQIATQGATMKACIDDLIAQEAKLMQAISLVKHVNISNGKLNLMAANGDTLLVLTKHSG</sequence>
<dbReference type="PANTHER" id="PTHR35535:SF1">
    <property type="entry name" value="HEAT SHOCK PROTEIN HSLJ"/>
    <property type="match status" value="1"/>
</dbReference>
<evidence type="ECO:0000313" key="4">
    <source>
        <dbReference type="Proteomes" id="UP000654367"/>
    </source>
</evidence>
<evidence type="ECO:0000313" key="3">
    <source>
        <dbReference type="EMBL" id="GGP45859.1"/>
    </source>
</evidence>
<dbReference type="PROSITE" id="PS51257">
    <property type="entry name" value="PROKAR_LIPOPROTEIN"/>
    <property type="match status" value="1"/>
</dbReference>
<evidence type="ECO:0000256" key="1">
    <source>
        <dbReference type="SAM" id="SignalP"/>
    </source>
</evidence>
<feature type="domain" description="DUF306" evidence="2">
    <location>
        <begin position="29"/>
        <end position="133"/>
    </location>
</feature>
<gene>
    <name evidence="3" type="ORF">GCM10009409_10670</name>
</gene>
<protein>
    <submittedName>
        <fullName evidence="3">Heat-shock protein HslJ</fullName>
    </submittedName>
</protein>
<evidence type="ECO:0000259" key="2">
    <source>
        <dbReference type="Pfam" id="PF03724"/>
    </source>
</evidence>
<dbReference type="PANTHER" id="PTHR35535">
    <property type="entry name" value="HEAT SHOCK PROTEIN HSLJ"/>
    <property type="match status" value="1"/>
</dbReference>
<organism evidence="3 4">
    <name type="scientific">Shewanella saliphila</name>
    <dbReference type="NCBI Taxonomy" id="2282698"/>
    <lineage>
        <taxon>Bacteria</taxon>
        <taxon>Pseudomonadati</taxon>
        <taxon>Pseudomonadota</taxon>
        <taxon>Gammaproteobacteria</taxon>
        <taxon>Alteromonadales</taxon>
        <taxon>Shewanellaceae</taxon>
        <taxon>Shewanella</taxon>
    </lineage>
</organism>
<dbReference type="InterPro" id="IPR005184">
    <property type="entry name" value="DUF306_Meta_HslJ"/>
</dbReference>
<dbReference type="InterPro" id="IPR053147">
    <property type="entry name" value="Hsp_HslJ-like"/>
</dbReference>
<dbReference type="RefSeq" id="WP_188918064.1">
    <property type="nucleotide sequence ID" value="NZ_BMQV01000007.1"/>
</dbReference>
<keyword evidence="4" id="KW-1185">Reference proteome</keyword>
<proteinExistence type="predicted"/>
<feature type="signal peptide" evidence="1">
    <location>
        <begin position="1"/>
        <end position="25"/>
    </location>
</feature>
<dbReference type="Gene3D" id="2.40.128.270">
    <property type="match status" value="1"/>
</dbReference>